<evidence type="ECO:0000313" key="7">
    <source>
        <dbReference type="Proteomes" id="UP000093694"/>
    </source>
</evidence>
<keyword evidence="1 4" id="KW-0808">Transferase</keyword>
<proteinExistence type="predicted"/>
<dbReference type="Gene3D" id="1.10.10.10">
    <property type="entry name" value="Winged helix-like DNA-binding domain superfamily/Winged helix DNA-binding domain"/>
    <property type="match status" value="1"/>
</dbReference>
<dbReference type="EMBL" id="LITQ01000026">
    <property type="protein sequence ID" value="OAA91348.1"/>
    <property type="molecule type" value="Genomic_DNA"/>
</dbReference>
<dbReference type="Proteomes" id="UP000077384">
    <property type="component" value="Unassembled WGS sequence"/>
</dbReference>
<evidence type="ECO:0000313" key="4">
    <source>
        <dbReference type="EMBL" id="OAA91348.1"/>
    </source>
</evidence>
<dbReference type="GO" id="GO:0008080">
    <property type="term" value="F:N-acetyltransferase activity"/>
    <property type="evidence" value="ECO:0007669"/>
    <property type="project" value="InterPro"/>
</dbReference>
<dbReference type="PROSITE" id="PS50995">
    <property type="entry name" value="HTH_MARR_2"/>
    <property type="match status" value="1"/>
</dbReference>
<dbReference type="Gene3D" id="3.40.630.30">
    <property type="match status" value="1"/>
</dbReference>
<dbReference type="AlphaFoldDB" id="A0A166RYI0"/>
<dbReference type="InterPro" id="IPR000182">
    <property type="entry name" value="GNAT_dom"/>
</dbReference>
<dbReference type="PROSITE" id="PS51186">
    <property type="entry name" value="GNAT"/>
    <property type="match status" value="1"/>
</dbReference>
<dbReference type="InterPro" id="IPR016181">
    <property type="entry name" value="Acyl_CoA_acyltransferase"/>
</dbReference>
<accession>A0A166RYI0</accession>
<dbReference type="Pfam" id="PF12802">
    <property type="entry name" value="MarR_2"/>
    <property type="match status" value="1"/>
</dbReference>
<dbReference type="SMART" id="SM00347">
    <property type="entry name" value="HTH_MARR"/>
    <property type="match status" value="1"/>
</dbReference>
<evidence type="ECO:0000259" key="2">
    <source>
        <dbReference type="PROSITE" id="PS50995"/>
    </source>
</evidence>
<reference evidence="5 7" key="2">
    <citation type="journal article" date="2016" name="Front. Microbiol.">
        <title>Industrial Acetogenic Biocatalysts: A Comparative Metabolic and Genomic Analysis.</title>
        <authorList>
            <person name="Bengelsdorf F."/>
            <person name="Poehlein A."/>
            <person name="Sonja S."/>
            <person name="Erz C."/>
            <person name="Hummel T."/>
            <person name="Hoffmeister S."/>
            <person name="Daniel R."/>
            <person name="Durre P."/>
        </authorList>
    </citation>
    <scope>NUCLEOTIDE SEQUENCE [LARGE SCALE GENOMIC DNA]</scope>
    <source>
        <strain evidence="5 7">PTA-10522</strain>
    </source>
</reference>
<dbReference type="PATRIC" id="fig|1705578.3.peg.2010"/>
<evidence type="ECO:0000313" key="6">
    <source>
        <dbReference type="Proteomes" id="UP000077384"/>
    </source>
</evidence>
<dbReference type="InterPro" id="IPR000835">
    <property type="entry name" value="HTH_MarR-typ"/>
</dbReference>
<dbReference type="CDD" id="cd04301">
    <property type="entry name" value="NAT_SF"/>
    <property type="match status" value="1"/>
</dbReference>
<reference evidence="4 6" key="1">
    <citation type="journal article" date="2015" name="Biotechnol. Bioeng.">
        <title>Genome sequence and phenotypic characterization of Caulobacter segnis.</title>
        <authorList>
            <person name="Patel S."/>
            <person name="Fletcher B."/>
            <person name="Scott D.C."/>
            <person name="Ely B."/>
        </authorList>
    </citation>
    <scope>NUCLEOTIDE SEQUENCE [LARGE SCALE GENOMIC DNA]</scope>
    <source>
        <strain evidence="4 6">PS02</strain>
    </source>
</reference>
<dbReference type="EMBL" id="LROR01000049">
    <property type="protein sequence ID" value="OBR93980.1"/>
    <property type="molecule type" value="Genomic_DNA"/>
</dbReference>
<dbReference type="PANTHER" id="PTHR13947">
    <property type="entry name" value="GNAT FAMILY N-ACETYLTRANSFERASE"/>
    <property type="match status" value="1"/>
</dbReference>
<evidence type="ECO:0000259" key="3">
    <source>
        <dbReference type="PROSITE" id="PS51186"/>
    </source>
</evidence>
<dbReference type="GO" id="GO:0003700">
    <property type="term" value="F:DNA-binding transcription factor activity"/>
    <property type="evidence" value="ECO:0007669"/>
    <property type="project" value="InterPro"/>
</dbReference>
<dbReference type="InterPro" id="IPR050769">
    <property type="entry name" value="NAT_camello-type"/>
</dbReference>
<name>A0A166RYI0_9CLOT</name>
<evidence type="ECO:0000256" key="1">
    <source>
        <dbReference type="ARBA" id="ARBA00022679"/>
    </source>
</evidence>
<dbReference type="PANTHER" id="PTHR13947:SF37">
    <property type="entry name" value="LD18367P"/>
    <property type="match status" value="1"/>
</dbReference>
<evidence type="ECO:0000313" key="5">
    <source>
        <dbReference type="EMBL" id="OBR93980.1"/>
    </source>
</evidence>
<dbReference type="InterPro" id="IPR036390">
    <property type="entry name" value="WH_DNA-bd_sf"/>
</dbReference>
<comment type="caution">
    <text evidence="4">The sequence shown here is derived from an EMBL/GenBank/DDBJ whole genome shotgun (WGS) entry which is preliminary data.</text>
</comment>
<dbReference type="SUPFAM" id="SSF46785">
    <property type="entry name" value="Winged helix' DNA-binding domain"/>
    <property type="match status" value="1"/>
</dbReference>
<dbReference type="Proteomes" id="UP000093694">
    <property type="component" value="Unassembled WGS sequence"/>
</dbReference>
<sequence length="331" mass="38920">MTKSTNLFILIFTSINKLDWGGFMKHRNLNTISEVRNFSRFYTNILGLLNQDILDSSYSLTEARILFEINKTKECTANILIDKLDIDKGYLSRILNRFKSDELIIKEKCSSDGRLNFLKLTENGKNILSSLSKKSDNQISKLIDHLDENEKENLVNSMRYIIKSLSYSKEVFNIRTYRVSDIEYIIEKHRELYKNEFGFSNIFGDYVKKYLIEFHRKYNSDLENIWIAEQNNKPVGVIAIAADKTDPSLAQLRWFLVEPNMRNSGLGHILLDTAINFCKDKNYKHIFLWTADVLKTARYLYGNYGFKLTESMDNTTWTNHLVKEERWDLYI</sequence>
<feature type="domain" description="HTH marR-type" evidence="2">
    <location>
        <begin position="4"/>
        <end position="163"/>
    </location>
</feature>
<organism evidence="4 6">
    <name type="scientific">Clostridium coskatii</name>
    <dbReference type="NCBI Taxonomy" id="1705578"/>
    <lineage>
        <taxon>Bacteria</taxon>
        <taxon>Bacillati</taxon>
        <taxon>Bacillota</taxon>
        <taxon>Clostridia</taxon>
        <taxon>Eubacteriales</taxon>
        <taxon>Clostridiaceae</taxon>
        <taxon>Clostridium</taxon>
    </lineage>
</organism>
<keyword evidence="7" id="KW-1185">Reference proteome</keyword>
<feature type="domain" description="N-acetyltransferase" evidence="3">
    <location>
        <begin position="172"/>
        <end position="328"/>
    </location>
</feature>
<dbReference type="InterPro" id="IPR036388">
    <property type="entry name" value="WH-like_DNA-bd_sf"/>
</dbReference>
<dbReference type="SUPFAM" id="SSF55729">
    <property type="entry name" value="Acyl-CoA N-acyltransferases (Nat)"/>
    <property type="match status" value="1"/>
</dbReference>
<gene>
    <name evidence="5" type="ORF">CLCOS_21160</name>
    <name evidence="4" type="ORF">WX73_01758</name>
</gene>
<protein>
    <submittedName>
        <fullName evidence="4">Acetyltransferase (GNAT) family protein</fullName>
    </submittedName>
</protein>
<dbReference type="Pfam" id="PF00583">
    <property type="entry name" value="Acetyltransf_1"/>
    <property type="match status" value="1"/>
</dbReference>